<dbReference type="PATRIC" id="fig|883078.3.peg.1865"/>
<gene>
    <name evidence="3" type="ORF">HMPREF9695_01817</name>
</gene>
<accession>K8PE83</accession>
<name>K8PE83_9BRAD</name>
<dbReference type="EMBL" id="AGWX01000002">
    <property type="protein sequence ID" value="EKS39856.1"/>
    <property type="molecule type" value="Genomic_DNA"/>
</dbReference>
<dbReference type="AlphaFoldDB" id="K8PE83"/>
<dbReference type="GO" id="GO:0048039">
    <property type="term" value="F:ubiquinone binding"/>
    <property type="evidence" value="ECO:0007669"/>
    <property type="project" value="InterPro"/>
</dbReference>
<dbReference type="eggNOG" id="COG2867">
    <property type="taxonomic scope" value="Bacteria"/>
</dbReference>
<keyword evidence="4" id="KW-1185">Reference proteome</keyword>
<evidence type="ECO:0000313" key="3">
    <source>
        <dbReference type="EMBL" id="EKS39856.1"/>
    </source>
</evidence>
<evidence type="ECO:0000313" key="4">
    <source>
        <dbReference type="Proteomes" id="UP000001096"/>
    </source>
</evidence>
<dbReference type="Pfam" id="PF03364">
    <property type="entry name" value="Polyketide_cyc"/>
    <property type="match status" value="1"/>
</dbReference>
<feature type="domain" description="Coenzyme Q-binding protein COQ10 START" evidence="2">
    <location>
        <begin position="37"/>
        <end position="168"/>
    </location>
</feature>
<dbReference type="InterPro" id="IPR023393">
    <property type="entry name" value="START-like_dom_sf"/>
</dbReference>
<protein>
    <recommendedName>
        <fullName evidence="2">Coenzyme Q-binding protein COQ10 START domain-containing protein</fullName>
    </recommendedName>
</protein>
<evidence type="ECO:0000259" key="2">
    <source>
        <dbReference type="Pfam" id="PF03364"/>
    </source>
</evidence>
<evidence type="ECO:0000256" key="1">
    <source>
        <dbReference type="ARBA" id="ARBA00008918"/>
    </source>
</evidence>
<dbReference type="CDD" id="cd07813">
    <property type="entry name" value="COQ10p_like"/>
    <property type="match status" value="1"/>
</dbReference>
<comment type="similarity">
    <text evidence="1">Belongs to the ribosome association toxin RatA family.</text>
</comment>
<dbReference type="HOGENOM" id="CLU_079653_3_0_5"/>
<dbReference type="InterPro" id="IPR044996">
    <property type="entry name" value="COQ10-like"/>
</dbReference>
<dbReference type="PANTHER" id="PTHR12901">
    <property type="entry name" value="SPERM PROTEIN HOMOLOG"/>
    <property type="match status" value="1"/>
</dbReference>
<dbReference type="Gene3D" id="3.30.530.20">
    <property type="match status" value="1"/>
</dbReference>
<reference evidence="3 4" key="1">
    <citation type="submission" date="2012-04" db="EMBL/GenBank/DDBJ databases">
        <title>The Genome Sequence of Afipia broomeae ATCC 49717.</title>
        <authorList>
            <consortium name="The Broad Institute Genome Sequencing Platform"/>
            <person name="Earl A."/>
            <person name="Ward D."/>
            <person name="Feldgarden M."/>
            <person name="Gevers D."/>
            <person name="Huys G."/>
            <person name="Walker B."/>
            <person name="Young S.K."/>
            <person name="Zeng Q."/>
            <person name="Gargeya S."/>
            <person name="Fitzgerald M."/>
            <person name="Haas B."/>
            <person name="Abouelleil A."/>
            <person name="Alvarado L."/>
            <person name="Arachchi H.M."/>
            <person name="Berlin A."/>
            <person name="Chapman S.B."/>
            <person name="Goldberg J."/>
            <person name="Griggs A."/>
            <person name="Gujja S."/>
            <person name="Hansen M."/>
            <person name="Howarth C."/>
            <person name="Imamovic A."/>
            <person name="Larimer J."/>
            <person name="McCowen C."/>
            <person name="Montmayeur A."/>
            <person name="Murphy C."/>
            <person name="Neiman D."/>
            <person name="Pearson M."/>
            <person name="Priest M."/>
            <person name="Roberts A."/>
            <person name="Saif S."/>
            <person name="Shea T."/>
            <person name="Sisk P."/>
            <person name="Sykes S."/>
            <person name="Wortman J."/>
            <person name="Nusbaum C."/>
            <person name="Birren B."/>
        </authorList>
    </citation>
    <scope>NUCLEOTIDE SEQUENCE [LARGE SCALE GENOMIC DNA]</scope>
    <source>
        <strain evidence="3 4">ATCC 49717</strain>
    </source>
</reference>
<proteinExistence type="inferred from homology"/>
<dbReference type="Proteomes" id="UP000001096">
    <property type="component" value="Unassembled WGS sequence"/>
</dbReference>
<dbReference type="PANTHER" id="PTHR12901:SF10">
    <property type="entry name" value="COENZYME Q-BINDING PROTEIN COQ10, MITOCHONDRIAL"/>
    <property type="match status" value="1"/>
</dbReference>
<comment type="caution">
    <text evidence="3">The sequence shown here is derived from an EMBL/GenBank/DDBJ whole genome shotgun (WGS) entry which is preliminary data.</text>
</comment>
<dbReference type="GO" id="GO:0045333">
    <property type="term" value="P:cellular respiration"/>
    <property type="evidence" value="ECO:0007669"/>
    <property type="project" value="InterPro"/>
</dbReference>
<sequence>MDCFVTYAPRNDGTQPSTTLDRHFWFSMPQFSNKRRVRHSAEKMFDLVADVERYPEFVPMCQALKVRQRTQKPDGTEVIVADMTVSFQVVRETFTSRVTLDKPNLKILVEYLQGPFSKLENRWTFEAKSENACDVGFFIAYEFKSRMLAVLMGAMFDAAFQRFAAAFEKRADAVYGPPRVAAS</sequence>
<dbReference type="InterPro" id="IPR005031">
    <property type="entry name" value="COQ10_START"/>
</dbReference>
<organism evidence="3 4">
    <name type="scientific">Afipia broomeae ATCC 49717</name>
    <dbReference type="NCBI Taxonomy" id="883078"/>
    <lineage>
        <taxon>Bacteria</taxon>
        <taxon>Pseudomonadati</taxon>
        <taxon>Pseudomonadota</taxon>
        <taxon>Alphaproteobacteria</taxon>
        <taxon>Hyphomicrobiales</taxon>
        <taxon>Nitrobacteraceae</taxon>
        <taxon>Afipia</taxon>
    </lineage>
</organism>
<dbReference type="SUPFAM" id="SSF55961">
    <property type="entry name" value="Bet v1-like"/>
    <property type="match status" value="1"/>
</dbReference>